<protein>
    <submittedName>
        <fullName evidence="1">Uncharacterized protein</fullName>
    </submittedName>
</protein>
<proteinExistence type="predicted"/>
<dbReference type="AlphaFoldDB" id="A0A6G0W4R8"/>
<accession>A0A6G0W4R8</accession>
<evidence type="ECO:0000313" key="2">
    <source>
        <dbReference type="Proteomes" id="UP000481153"/>
    </source>
</evidence>
<name>A0A6G0W4R8_9STRA</name>
<dbReference type="EMBL" id="VJMJ01000369">
    <property type="protein sequence ID" value="KAF0721724.1"/>
    <property type="molecule type" value="Genomic_DNA"/>
</dbReference>
<sequence>MLESMHPDIDIEPNDSNSDYIIQRCPMTTIKYKKIHLERVDAKITKRLKKKSQQGKPPRVGVAVDDWNISDIAQTMVKTTEHMNPTENLAAAHKAKASYLKLAAKFTTLVDWEKCLELIRQEPLGSYLALDHIRRVDPSEYKNILERHLHQHLQSATFHIDTMSGTQAFQTIFKDKPTTRDGIMTAFNSLLQEIQPTELQVELMWAQWDLILQCLVPQIYNCDAWVPYYTKHTVNWLPTQLMRLLSNDSLHRLLLSPLGDKLLGWIQSQKWEEYQHLQYPLLS</sequence>
<dbReference type="VEuPathDB" id="FungiDB:AeMF1_019355"/>
<dbReference type="Proteomes" id="UP000481153">
    <property type="component" value="Unassembled WGS sequence"/>
</dbReference>
<keyword evidence="2" id="KW-1185">Reference proteome</keyword>
<organism evidence="1 2">
    <name type="scientific">Aphanomyces euteiches</name>
    <dbReference type="NCBI Taxonomy" id="100861"/>
    <lineage>
        <taxon>Eukaryota</taxon>
        <taxon>Sar</taxon>
        <taxon>Stramenopiles</taxon>
        <taxon>Oomycota</taxon>
        <taxon>Saprolegniomycetes</taxon>
        <taxon>Saprolegniales</taxon>
        <taxon>Verrucalvaceae</taxon>
        <taxon>Aphanomyces</taxon>
    </lineage>
</organism>
<evidence type="ECO:0000313" key="1">
    <source>
        <dbReference type="EMBL" id="KAF0721724.1"/>
    </source>
</evidence>
<gene>
    <name evidence="1" type="ORF">Ae201684_018964</name>
</gene>
<comment type="caution">
    <text evidence="1">The sequence shown here is derived from an EMBL/GenBank/DDBJ whole genome shotgun (WGS) entry which is preliminary data.</text>
</comment>
<reference evidence="1 2" key="1">
    <citation type="submission" date="2019-07" db="EMBL/GenBank/DDBJ databases">
        <title>Genomics analysis of Aphanomyces spp. identifies a new class of oomycete effector associated with host adaptation.</title>
        <authorList>
            <person name="Gaulin E."/>
        </authorList>
    </citation>
    <scope>NUCLEOTIDE SEQUENCE [LARGE SCALE GENOMIC DNA]</scope>
    <source>
        <strain evidence="1 2">ATCC 201684</strain>
    </source>
</reference>